<dbReference type="STRING" id="526226.Gbro_1426"/>
<dbReference type="Proteomes" id="UP000001219">
    <property type="component" value="Chromosome"/>
</dbReference>
<dbReference type="HOGENOM" id="CLU_2843681_0_0_11"/>
<gene>
    <name evidence="1" type="ordered locus">Gbro_1426</name>
</gene>
<sequence>MLVRMSTRREVPEVVVTDGRCPIRFGISGMRFAFTAAEALELASRLADAVEAHRSVSTTHKGESE</sequence>
<evidence type="ECO:0000313" key="2">
    <source>
        <dbReference type="Proteomes" id="UP000001219"/>
    </source>
</evidence>
<keyword evidence="2" id="KW-1185">Reference proteome</keyword>
<dbReference type="AlphaFoldDB" id="D0L6F1"/>
<proteinExistence type="predicted"/>
<dbReference type="EMBL" id="CP001802">
    <property type="protein sequence ID" value="ACY20708.1"/>
    <property type="molecule type" value="Genomic_DNA"/>
</dbReference>
<reference evidence="1 2" key="2">
    <citation type="journal article" date="2010" name="Stand. Genomic Sci.">
        <title>Complete genome sequence of Gordonia bronchialis type strain (3410).</title>
        <authorList>
            <person name="Ivanova N."/>
            <person name="Sikorski J."/>
            <person name="Jando M."/>
            <person name="Lapidus A."/>
            <person name="Nolan M."/>
            <person name="Lucas S."/>
            <person name="Del Rio T.G."/>
            <person name="Tice H."/>
            <person name="Copeland A."/>
            <person name="Cheng J.F."/>
            <person name="Chen F."/>
            <person name="Bruce D."/>
            <person name="Goodwin L."/>
            <person name="Pitluck S."/>
            <person name="Mavromatis K."/>
            <person name="Ovchinnikova G."/>
            <person name="Pati A."/>
            <person name="Chen A."/>
            <person name="Palaniappan K."/>
            <person name="Land M."/>
            <person name="Hauser L."/>
            <person name="Chang Y.J."/>
            <person name="Jeffries C.D."/>
            <person name="Chain P."/>
            <person name="Saunders E."/>
            <person name="Han C."/>
            <person name="Detter J.C."/>
            <person name="Brettin T."/>
            <person name="Rohde M."/>
            <person name="Goker M."/>
            <person name="Bristow J."/>
            <person name="Eisen J.A."/>
            <person name="Markowitz V."/>
            <person name="Hugenholtz P."/>
            <person name="Klenk H.P."/>
            <person name="Kyrpides N.C."/>
        </authorList>
    </citation>
    <scope>NUCLEOTIDE SEQUENCE [LARGE SCALE GENOMIC DNA]</scope>
    <source>
        <strain evidence="2">ATCC 25592 / DSM 43247 / BCRC 13721 / JCM 3198 / KCTC 3076 / NBRC 16047 / NCTC 10667</strain>
    </source>
</reference>
<evidence type="ECO:0000313" key="1">
    <source>
        <dbReference type="EMBL" id="ACY20708.1"/>
    </source>
</evidence>
<dbReference type="KEGG" id="gbr:Gbro_1426"/>
<protein>
    <submittedName>
        <fullName evidence="1">Uncharacterized protein</fullName>
    </submittedName>
</protein>
<reference evidence="2" key="1">
    <citation type="submission" date="2009-10" db="EMBL/GenBank/DDBJ databases">
        <title>The complete chromosome of Gordonia bronchialis DSM 43247.</title>
        <authorList>
            <consortium name="US DOE Joint Genome Institute (JGI-PGF)"/>
            <person name="Lucas S."/>
            <person name="Copeland A."/>
            <person name="Lapidus A."/>
            <person name="Glavina del Rio T."/>
            <person name="Dalin E."/>
            <person name="Tice H."/>
            <person name="Bruce D."/>
            <person name="Goodwin L."/>
            <person name="Pitluck S."/>
            <person name="Kyrpides N."/>
            <person name="Mavromatis K."/>
            <person name="Ivanova N."/>
            <person name="Ovchinnikova G."/>
            <person name="Saunders E."/>
            <person name="Brettin T."/>
            <person name="Detter J.C."/>
            <person name="Han C."/>
            <person name="Larimer F."/>
            <person name="Land M."/>
            <person name="Hauser L."/>
            <person name="Markowitz V."/>
            <person name="Cheng J.-F."/>
            <person name="Hugenholtz P."/>
            <person name="Woyke T."/>
            <person name="Wu D."/>
            <person name="Jando M."/>
            <person name="Schneider S."/>
            <person name="Goeker M."/>
            <person name="Klenk H.-P."/>
            <person name="Eisen J.A."/>
        </authorList>
    </citation>
    <scope>NUCLEOTIDE SEQUENCE [LARGE SCALE GENOMIC DNA]</scope>
    <source>
        <strain evidence="2">ATCC 25592 / DSM 43247 / BCRC 13721 / JCM 3198 / KCTC 3076 / NBRC 16047 / NCTC 10667</strain>
    </source>
</reference>
<accession>D0L6F1</accession>
<organism evidence="1 2">
    <name type="scientific">Gordonia bronchialis (strain ATCC 25592 / DSM 43247 / BCRC 13721 / JCM 3198 / KCTC 3076 / NBRC 16047 / NCTC 10667)</name>
    <name type="common">Rhodococcus bronchialis</name>
    <dbReference type="NCBI Taxonomy" id="526226"/>
    <lineage>
        <taxon>Bacteria</taxon>
        <taxon>Bacillati</taxon>
        <taxon>Actinomycetota</taxon>
        <taxon>Actinomycetes</taxon>
        <taxon>Mycobacteriales</taxon>
        <taxon>Gordoniaceae</taxon>
        <taxon>Gordonia</taxon>
    </lineage>
</organism>
<name>D0L6F1_GORB4</name>